<dbReference type="KEGG" id="ccn:H924_03715"/>
<dbReference type="EMBL" id="CP004354">
    <property type="protein sequence ID" value="AGG66191.1"/>
    <property type="molecule type" value="Genomic_DNA"/>
</dbReference>
<keyword evidence="2" id="KW-1185">Reference proteome</keyword>
<name>M1TPC1_9CORY</name>
<proteinExistence type="predicted"/>
<dbReference type="SUPFAM" id="SSF46689">
    <property type="entry name" value="Homeodomain-like"/>
    <property type="match status" value="1"/>
</dbReference>
<dbReference type="GO" id="GO:0004803">
    <property type="term" value="F:transposase activity"/>
    <property type="evidence" value="ECO:0007669"/>
    <property type="project" value="InterPro"/>
</dbReference>
<dbReference type="RefSeq" id="WP_015650629.1">
    <property type="nucleotide sequence ID" value="NC_020506.1"/>
</dbReference>
<dbReference type="Pfam" id="PF01527">
    <property type="entry name" value="HTH_Tnp_1"/>
    <property type="match status" value="1"/>
</dbReference>
<dbReference type="PATRIC" id="fig|1121353.3.peg.764"/>
<sequence>MRAHRFSAEFRDEVIKEFITTWESYSHPTKAATTIACENGIGRSTLEGWLRQEGVWPAPRAGRILELEQEVRRLRAKVEELKKKAV</sequence>
<accession>M1TPC1</accession>
<gene>
    <name evidence="1" type="ORF">H924_03715</name>
</gene>
<dbReference type="AlphaFoldDB" id="M1TPC1"/>
<evidence type="ECO:0000313" key="1">
    <source>
        <dbReference type="EMBL" id="AGG66191.1"/>
    </source>
</evidence>
<dbReference type="InterPro" id="IPR002514">
    <property type="entry name" value="Transposase_8"/>
</dbReference>
<dbReference type="InterPro" id="IPR009057">
    <property type="entry name" value="Homeodomain-like_sf"/>
</dbReference>
<evidence type="ECO:0000313" key="2">
    <source>
        <dbReference type="Proteomes" id="UP000011760"/>
    </source>
</evidence>
<dbReference type="Gene3D" id="1.10.10.10">
    <property type="entry name" value="Winged helix-like DNA-binding domain superfamily/Winged helix DNA-binding domain"/>
    <property type="match status" value="1"/>
</dbReference>
<organism evidence="1 2">
    <name type="scientific">Corynebacterium callunae DSM 20147</name>
    <dbReference type="NCBI Taxonomy" id="1121353"/>
    <lineage>
        <taxon>Bacteria</taxon>
        <taxon>Bacillati</taxon>
        <taxon>Actinomycetota</taxon>
        <taxon>Actinomycetes</taxon>
        <taxon>Mycobacteriales</taxon>
        <taxon>Corynebacteriaceae</taxon>
        <taxon>Corynebacterium</taxon>
    </lineage>
</organism>
<protein>
    <recommendedName>
        <fullName evidence="3">Transposase</fullName>
    </recommendedName>
</protein>
<reference evidence="1 2" key="1">
    <citation type="submission" date="2013-02" db="EMBL/GenBank/DDBJ databases">
        <title>The complete genome sequence of Corynebacterium callunae DSM 20147.</title>
        <authorList>
            <person name="Ruckert C."/>
            <person name="Albersmeier A."/>
            <person name="Kalinowski J."/>
        </authorList>
    </citation>
    <scope>NUCLEOTIDE SEQUENCE [LARGE SCALE GENOMIC DNA]</scope>
    <source>
        <strain evidence="1 2">DSM 20147</strain>
    </source>
</reference>
<dbReference type="Proteomes" id="UP000011760">
    <property type="component" value="Chromosome"/>
</dbReference>
<dbReference type="InterPro" id="IPR036388">
    <property type="entry name" value="WH-like_DNA-bd_sf"/>
</dbReference>
<dbReference type="STRING" id="1121353.H924_03715"/>
<dbReference type="GO" id="GO:0003677">
    <property type="term" value="F:DNA binding"/>
    <property type="evidence" value="ECO:0007669"/>
    <property type="project" value="InterPro"/>
</dbReference>
<dbReference type="GO" id="GO:0006313">
    <property type="term" value="P:DNA transposition"/>
    <property type="evidence" value="ECO:0007669"/>
    <property type="project" value="InterPro"/>
</dbReference>
<dbReference type="HOGENOM" id="CLU_2492543_0_0_11"/>
<dbReference type="OrthoDB" id="4427304at2"/>
<evidence type="ECO:0008006" key="3">
    <source>
        <dbReference type="Google" id="ProtNLM"/>
    </source>
</evidence>